<keyword evidence="1" id="KW-0472">Membrane</keyword>
<comment type="caution">
    <text evidence="2">The sequence shown here is derived from an EMBL/GenBank/DDBJ whole genome shotgun (WGS) entry which is preliminary data.</text>
</comment>
<evidence type="ECO:0000256" key="1">
    <source>
        <dbReference type="SAM" id="Phobius"/>
    </source>
</evidence>
<evidence type="ECO:0000313" key="2">
    <source>
        <dbReference type="EMBL" id="MFD2907179.1"/>
    </source>
</evidence>
<organism evidence="2 3">
    <name type="scientific">Flavobacterium ardleyense</name>
    <dbReference type="NCBI Taxonomy" id="2038737"/>
    <lineage>
        <taxon>Bacteria</taxon>
        <taxon>Pseudomonadati</taxon>
        <taxon>Bacteroidota</taxon>
        <taxon>Flavobacteriia</taxon>
        <taxon>Flavobacteriales</taxon>
        <taxon>Flavobacteriaceae</taxon>
        <taxon>Flavobacterium</taxon>
    </lineage>
</organism>
<protein>
    <recommendedName>
        <fullName evidence="4">Lipoprotein</fullName>
    </recommendedName>
</protein>
<gene>
    <name evidence="2" type="ORF">ACFSX9_00380</name>
</gene>
<accession>A0ABW5Z347</accession>
<dbReference type="RefSeq" id="WP_379802981.1">
    <property type="nucleotide sequence ID" value="NZ_JBHUOL010000001.1"/>
</dbReference>
<evidence type="ECO:0008006" key="4">
    <source>
        <dbReference type="Google" id="ProtNLM"/>
    </source>
</evidence>
<dbReference type="EMBL" id="JBHUOL010000001">
    <property type="protein sequence ID" value="MFD2907179.1"/>
    <property type="molecule type" value="Genomic_DNA"/>
</dbReference>
<proteinExistence type="predicted"/>
<keyword evidence="1" id="KW-0812">Transmembrane</keyword>
<dbReference type="Proteomes" id="UP001597549">
    <property type="component" value="Unassembled WGS sequence"/>
</dbReference>
<name>A0ABW5Z347_9FLAO</name>
<reference evidence="3" key="1">
    <citation type="journal article" date="2019" name="Int. J. Syst. Evol. Microbiol.">
        <title>The Global Catalogue of Microorganisms (GCM) 10K type strain sequencing project: providing services to taxonomists for standard genome sequencing and annotation.</title>
        <authorList>
            <consortium name="The Broad Institute Genomics Platform"/>
            <consortium name="The Broad Institute Genome Sequencing Center for Infectious Disease"/>
            <person name="Wu L."/>
            <person name="Ma J."/>
        </authorList>
    </citation>
    <scope>NUCLEOTIDE SEQUENCE [LARGE SCALE GENOMIC DNA]</scope>
    <source>
        <strain evidence="3">KCTC 52644</strain>
    </source>
</reference>
<evidence type="ECO:0000313" key="3">
    <source>
        <dbReference type="Proteomes" id="UP001597549"/>
    </source>
</evidence>
<feature type="transmembrane region" description="Helical" evidence="1">
    <location>
        <begin position="21"/>
        <end position="38"/>
    </location>
</feature>
<sequence length="164" mass="19815">MKKLVDYIIQEQNKFYNKMIYKLKHFIFLIMVCMTYFSCENSKKDADKYLPGIYFYKIPSGELQILEINQDFTFQQIVYSKDEKNVLYKNKGKLYVNDKDIKLEHWLECYEDSDQKFLLKPYITNSSSGAIYWKKPKRNEDVLIIIFDQNNYIFRKKSPAPQSF</sequence>
<keyword evidence="1" id="KW-1133">Transmembrane helix</keyword>
<keyword evidence="3" id="KW-1185">Reference proteome</keyword>